<evidence type="ECO:0000313" key="4">
    <source>
        <dbReference type="Proteomes" id="UP000887229"/>
    </source>
</evidence>
<keyword evidence="4" id="KW-1185">Reference proteome</keyword>
<protein>
    <submittedName>
        <fullName evidence="3">Glycosyltransferase family 32 protein</fullName>
    </submittedName>
</protein>
<evidence type="ECO:0000256" key="1">
    <source>
        <dbReference type="ARBA" id="ARBA00009003"/>
    </source>
</evidence>
<dbReference type="Pfam" id="PF04488">
    <property type="entry name" value="Gly_transf_sug"/>
    <property type="match status" value="1"/>
</dbReference>
<dbReference type="GO" id="GO:0006487">
    <property type="term" value="P:protein N-linked glycosylation"/>
    <property type="evidence" value="ECO:0007669"/>
    <property type="project" value="TreeGrafter"/>
</dbReference>
<proteinExistence type="inferred from homology"/>
<evidence type="ECO:0000256" key="2">
    <source>
        <dbReference type="SAM" id="Phobius"/>
    </source>
</evidence>
<feature type="transmembrane region" description="Helical" evidence="2">
    <location>
        <begin position="24"/>
        <end position="41"/>
    </location>
</feature>
<dbReference type="AlphaFoldDB" id="A0A9P7ZVD0"/>
<evidence type="ECO:0000313" key="3">
    <source>
        <dbReference type="EMBL" id="KAG9258761.1"/>
    </source>
</evidence>
<dbReference type="InterPro" id="IPR029044">
    <property type="entry name" value="Nucleotide-diphossugar_trans"/>
</dbReference>
<organism evidence="3 4">
    <name type="scientific">Emericellopsis atlantica</name>
    <dbReference type="NCBI Taxonomy" id="2614577"/>
    <lineage>
        <taxon>Eukaryota</taxon>
        <taxon>Fungi</taxon>
        <taxon>Dikarya</taxon>
        <taxon>Ascomycota</taxon>
        <taxon>Pezizomycotina</taxon>
        <taxon>Sordariomycetes</taxon>
        <taxon>Hypocreomycetidae</taxon>
        <taxon>Hypocreales</taxon>
        <taxon>Bionectriaceae</taxon>
        <taxon>Emericellopsis</taxon>
    </lineage>
</organism>
<dbReference type="EMBL" id="MU251242">
    <property type="protein sequence ID" value="KAG9258761.1"/>
    <property type="molecule type" value="Genomic_DNA"/>
</dbReference>
<keyword evidence="2" id="KW-0812">Transmembrane</keyword>
<dbReference type="GO" id="GO:0000009">
    <property type="term" value="F:alpha-1,6-mannosyltransferase activity"/>
    <property type="evidence" value="ECO:0007669"/>
    <property type="project" value="InterPro"/>
</dbReference>
<reference evidence="3" key="1">
    <citation type="journal article" date="2021" name="IMA Fungus">
        <title>Genomic characterization of three marine fungi, including Emericellopsis atlantica sp. nov. with signatures of a generalist lifestyle and marine biomass degradation.</title>
        <authorList>
            <person name="Hagestad O.C."/>
            <person name="Hou L."/>
            <person name="Andersen J.H."/>
            <person name="Hansen E.H."/>
            <person name="Altermark B."/>
            <person name="Li C."/>
            <person name="Kuhnert E."/>
            <person name="Cox R.J."/>
            <person name="Crous P.W."/>
            <person name="Spatafora J.W."/>
            <person name="Lail K."/>
            <person name="Amirebrahimi M."/>
            <person name="Lipzen A."/>
            <person name="Pangilinan J."/>
            <person name="Andreopoulos W."/>
            <person name="Hayes R.D."/>
            <person name="Ng V."/>
            <person name="Grigoriev I.V."/>
            <person name="Jackson S.A."/>
            <person name="Sutton T.D.S."/>
            <person name="Dobson A.D.W."/>
            <person name="Rama T."/>
        </authorList>
    </citation>
    <scope>NUCLEOTIDE SEQUENCE</scope>
    <source>
        <strain evidence="3">TS7</strain>
    </source>
</reference>
<dbReference type="OrthoDB" id="409543at2759"/>
<comment type="caution">
    <text evidence="3">The sequence shown here is derived from an EMBL/GenBank/DDBJ whole genome shotgun (WGS) entry which is preliminary data.</text>
</comment>
<dbReference type="InterPro" id="IPR007577">
    <property type="entry name" value="GlycoTrfase_DXD_sugar-bd_CS"/>
</dbReference>
<name>A0A9P7ZVD0_9HYPO</name>
<dbReference type="GO" id="GO:0000136">
    <property type="term" value="C:mannan polymerase complex"/>
    <property type="evidence" value="ECO:0007669"/>
    <property type="project" value="TreeGrafter"/>
</dbReference>
<dbReference type="InterPro" id="IPR039367">
    <property type="entry name" value="Och1-like"/>
</dbReference>
<dbReference type="Gene3D" id="3.90.550.20">
    <property type="match status" value="1"/>
</dbReference>
<comment type="similarity">
    <text evidence="1">Belongs to the glycosyltransferase 32 family.</text>
</comment>
<dbReference type="RefSeq" id="XP_046122685.1">
    <property type="nucleotide sequence ID" value="XM_046260789.1"/>
</dbReference>
<sequence>MTFLPRQDVPRWQRNHVGRRRIRVLRVSAGVLLMLSVWWLSHDYAMTLLRSTTLEDEAIIEISPVSMSLIPPRIWQIMFPKAGSSDPITPDQLGDTASWLALNPDFSYTLIGPKGANDLILEAFPEQPQVVKVFEDLPNVAMKSDLLRYGVLHTHGGVYTDTDTVAIRGVDQWIPADIRDQVRLVVGIEYDRRDDRPWPGIFHWVQFCQWTIAAAPGHPVFEGMIARALRSIMELANQGERAFVDLHLSTLEVMNSTGPAAWTEIVFEHLQAFDPSLNTTADLSYMEEPTLFGDILVLPIDGFGMGQQHSHSSNDGSVPSAALARHLFRGSWKDDW</sequence>
<accession>A0A9P7ZVD0</accession>
<dbReference type="Proteomes" id="UP000887229">
    <property type="component" value="Unassembled WGS sequence"/>
</dbReference>
<keyword evidence="2" id="KW-0472">Membrane</keyword>
<dbReference type="SUPFAM" id="SSF53448">
    <property type="entry name" value="Nucleotide-diphospho-sugar transferases"/>
    <property type="match status" value="1"/>
</dbReference>
<gene>
    <name evidence="3" type="ORF">F5Z01DRAFT_613973</name>
</gene>
<dbReference type="PANTHER" id="PTHR31834:SF1">
    <property type="entry name" value="INITIATION-SPECIFIC ALPHA-1,6-MANNOSYLTRANSFERASE"/>
    <property type="match status" value="1"/>
</dbReference>
<keyword evidence="2" id="KW-1133">Transmembrane helix</keyword>
<dbReference type="PANTHER" id="PTHR31834">
    <property type="entry name" value="INITIATION-SPECIFIC ALPHA-1,6-MANNOSYLTRANSFERASE"/>
    <property type="match status" value="1"/>
</dbReference>
<dbReference type="GeneID" id="70291692"/>